<feature type="region of interest" description="Disordered" evidence="1">
    <location>
        <begin position="84"/>
        <end position="107"/>
    </location>
</feature>
<gene>
    <name evidence="2" type="ORF">ERS013200_03205</name>
</gene>
<feature type="region of interest" description="Disordered" evidence="1">
    <location>
        <begin position="1"/>
        <end position="22"/>
    </location>
</feature>
<protein>
    <submittedName>
        <fullName evidence="2">Uncharacterized protein</fullName>
    </submittedName>
</protein>
<dbReference type="AlphaFoldDB" id="A0A656AFA5"/>
<evidence type="ECO:0000256" key="1">
    <source>
        <dbReference type="SAM" id="MobiDB-lite"/>
    </source>
</evidence>
<evidence type="ECO:0000313" key="2">
    <source>
        <dbReference type="EMBL" id="CSD11203.1"/>
    </source>
</evidence>
<evidence type="ECO:0000313" key="3">
    <source>
        <dbReference type="Proteomes" id="UP000041770"/>
    </source>
</evidence>
<accession>A0A656AFA5</accession>
<name>A0A656AFA5_VIBCL</name>
<sequence length="107" mass="11627">MVQSAPSASMRTTSRPVRIPESTRIFRSPFTASAIAGSACTVESTPSNWRPPWLDTTMPSAPKRTASFASSVSKMPLMIIGPSQKSRIHSKSFHEMEGSKFAPSQPM</sequence>
<reference evidence="2 3" key="1">
    <citation type="submission" date="2015-07" db="EMBL/GenBank/DDBJ databases">
        <authorList>
            <consortium name="Pathogen Informatics"/>
        </authorList>
    </citation>
    <scope>NUCLEOTIDE SEQUENCE [LARGE SCALE GENOMIC DNA]</scope>
    <source>
        <strain evidence="2 3">A316</strain>
    </source>
</reference>
<organism evidence="2 3">
    <name type="scientific">Vibrio cholerae</name>
    <dbReference type="NCBI Taxonomy" id="666"/>
    <lineage>
        <taxon>Bacteria</taxon>
        <taxon>Pseudomonadati</taxon>
        <taxon>Pseudomonadota</taxon>
        <taxon>Gammaproteobacteria</taxon>
        <taxon>Vibrionales</taxon>
        <taxon>Vibrionaceae</taxon>
        <taxon>Vibrio</taxon>
    </lineage>
</organism>
<proteinExistence type="predicted"/>
<feature type="compositionally biased region" description="Polar residues" evidence="1">
    <location>
        <begin position="1"/>
        <end position="15"/>
    </location>
</feature>
<dbReference type="EMBL" id="CWQY01000028">
    <property type="protein sequence ID" value="CSD11203.1"/>
    <property type="molecule type" value="Genomic_DNA"/>
</dbReference>
<dbReference type="Proteomes" id="UP000041770">
    <property type="component" value="Unassembled WGS sequence"/>
</dbReference>